<evidence type="ECO:0000313" key="1">
    <source>
        <dbReference type="EMBL" id="RAK87553.1"/>
    </source>
</evidence>
<keyword evidence="2" id="KW-1185">Reference proteome</keyword>
<dbReference type="Proteomes" id="UP000249748">
    <property type="component" value="Unassembled WGS sequence"/>
</dbReference>
<organism evidence="1 2">
    <name type="scientific">Aspergillus costaricaensis CBS 115574</name>
    <dbReference type="NCBI Taxonomy" id="1448317"/>
    <lineage>
        <taxon>Eukaryota</taxon>
        <taxon>Fungi</taxon>
        <taxon>Dikarya</taxon>
        <taxon>Ascomycota</taxon>
        <taxon>Pezizomycotina</taxon>
        <taxon>Eurotiomycetes</taxon>
        <taxon>Eurotiomycetidae</taxon>
        <taxon>Eurotiales</taxon>
        <taxon>Aspergillaceae</taxon>
        <taxon>Aspergillus</taxon>
        <taxon>Aspergillus subgen. Circumdati</taxon>
    </lineage>
</organism>
<reference evidence="1" key="1">
    <citation type="submission" date="2018-02" db="EMBL/GenBank/DDBJ databases">
        <title>The genomes of Aspergillus section Nigri reveals drivers in fungal speciation.</title>
        <authorList>
            <consortium name="DOE Joint Genome Institute"/>
            <person name="Vesth T.C."/>
            <person name="Nybo J."/>
            <person name="Theobald S."/>
            <person name="Brandl J."/>
            <person name="Frisvad J.C."/>
            <person name="Nielsen K.F."/>
            <person name="Lyhne E.K."/>
            <person name="Kogle M.E."/>
            <person name="Kuo A."/>
            <person name="Riley R."/>
            <person name="Clum A."/>
            <person name="Nolan M."/>
            <person name="Lipzen A."/>
            <person name="Salamov A."/>
            <person name="Henrissat B."/>
            <person name="Wiebenga A."/>
            <person name="De vries R.P."/>
            <person name="Grigoriev I.V."/>
            <person name="Mortensen U.H."/>
            <person name="Andersen M.R."/>
            <person name="Baker S.E."/>
        </authorList>
    </citation>
    <scope>NUCLEOTIDE SEQUENCE</scope>
    <source>
        <strain evidence="1">CBS 115574</strain>
    </source>
</reference>
<protein>
    <submittedName>
        <fullName evidence="1">Uncharacterized protein</fullName>
    </submittedName>
</protein>
<dbReference type="EMBL" id="KZ824554">
    <property type="protein sequence ID" value="RAK87553.1"/>
    <property type="molecule type" value="Genomic_DNA"/>
</dbReference>
<proteinExistence type="predicted"/>
<gene>
    <name evidence="1" type="ORF">BO79DRAFT_268619</name>
</gene>
<accession>A0ACD1ICT9</accession>
<sequence>MSLGVFRLTLLDLEATKLLVWSAADKKTASRIAQGYKDFLSEHTESRSPAYLEALAFTLSRRRSQFPWRTFCVSDPSQGFGNLSVPPAVQVNSKLQVCFVFTGQGAHWVGMGKELLDYDVFRRSLEESDTLLHNVGCQFSVLETLYSDKGTELNQPEFCQPICTALQVALVELLANWNVHPFAVVGHSSGEVAAAYCAGIITKSHALELAFFRGLAVSATSRMGSPDGGMLATRLSSDKCSKLLADLANSQNPETRNIGIACYNSPQNLTLSGDTNQIERLALTLETEGIMSKRLNVAFLGITRGGQVEIPTIVPTSVNHLWISADITRQMVAVSAKSGRSSARRYDVDYISVGAENERPLLIGDLTLTSIEKTANPAVNETKESTVSMYRVDWKPDVNLLGPQTGLFAAQPLQLSQSESERIRLTEYACFLAMSEVLCAVDGGVSVHSQSPKHLQKYLAWMRHQTGLIRASVGWKDWISTQPAGSGFQEQLWQKVSSFGPEGRLIVKLCRQILPIIRGEIDALQILFADDTLADYYRQENPPPEVVKGVQQYVDCMAHANPNMLVLEIGGGTGGMTRYILDIIGGHDGSAAERFAQYVFTDISPAFFKDAREKFGRGERVMTKTLDIEKMPVDQGFEKEAFDLVIASNRHDANIVRHSHSEKRELRFAALNLSVSIHDASELHEVPSGATVVFLQTIDDFVFHELDEEGYQNLKTTMAMASKLLWVTRRHDSPNPGSLEQDAVLGLARSLMSESEGLNIVTLGLEGIEATSRAAQHIRAVLEHYFCAETSLLSINGEEILEIDGRLCLSRVLPAETIAKEIWSMQQSKAHMDNDLRSLANNEMEIQIRAATITPNITTGQPSLGQEINGTITQIGSDVQGTFQVGDPVAAIVPHSGTASIKDRIQCPVGLAHKIPDELYRKGEIFLPLDFLIAYDSLHNCARLQAGDSIIIHDGGSSLSQAAIQLAQFLGAEVFVTFNTKDEEAIADMYSIPASHRVPHQGHMLMMGIKRLTHGRGADVMFTPLIAKKSDQAAWDCMTEYGRVIELVDTNASTSLRAMPPRPRLFKQSVIFARLDIPTLLQDTEKIATILPQVMRLIEHKSVVAVQPLRVLAFSELEKSGGVKAVEQSHRQGTESPGADSFLDECATMSVTTFAPKCDIGDEVAVSELIQEVQRRMPPIKGCIQASMVLKSAMFANMTLDQWNEALRSKVQGSDNLDRHLPNQLDFFIFLSSVCGIIGASGQSNYAFGCAYQDALARSKVAMRQKAISIDLGIVEGVGYTAEHQGVGSFMRSLGLQPIPEEYLLSILEYYCDTRREILHPSDAQIVVGIINQDEMQRSGLVRSRFYSRPLWNHLQRRMNPTLGRSKVVAAQRSNEKDPSSLKLPTAAIDDTLSSTVADGGPDAVRRAICERVSDVLAIDADDIDPAKPLHMYGVDSLVAMELRSWFKEALQKDVAVFDILSNRPIEVLAQEVVGVAAAA</sequence>
<name>A0ACD1ICT9_9EURO</name>
<evidence type="ECO:0000313" key="2">
    <source>
        <dbReference type="Proteomes" id="UP000249748"/>
    </source>
</evidence>